<dbReference type="Gene3D" id="1.20.58.60">
    <property type="match status" value="1"/>
</dbReference>
<feature type="compositionally biased region" description="Polar residues" evidence="2">
    <location>
        <begin position="503"/>
        <end position="512"/>
    </location>
</feature>
<sequence>MVTLLDTLQQEVERLQQRLKAQREAYEKQFEDLEHAHEQELQDMEARYRHQLQRHIDAFKETVLFHQQHHGGHLHMDGDTAAATTTTTTTADLMTSLLQDVMDTTASMDPASSPRSKASNTSRLLSSAVRTANGDDATHHDFGDNGTDRHSLQREMDAMQARHAADMEQLEAAMERQKRQHQQLLADETARADTLQAEVDALNQRIDLLDSALAAKQDVLDSVRAGYERDAHLREQAMQQLEAQLQDLAREQKSSTSTRTAELQRALDDKAALHADLARAKTRVAQLQRMLKQLQLPHASDTFAATATTPAATQHLNNTTLGFDEQGRSSTMMPVQSTANLSSSSSFMAATARHDSTQQQAQHDPLSQTLPASLSMKPDGPAAAAFARSTEYTVRALLHNRTQLQEEIARLKQELTQVRASKIKLVEDLTKDREELKQRHAQHVTEVQSALDSNATQLTGAHSTLAALEEALDRQYNALMAEQAAARATATRTAPTPPYSHHSGGNASATNSNPSIGSYSSASAAMAAAAAAAADGVRPSTMVLLQSRALPPAHVLASAYASTSTSTSTTASLSSSASVPQQHLMAVLNAFGKVRTALDNISVEFAQLSRKHEMAQQELIALRSQVAASQTRCHDLSTQEQETKGAMDALRAQCATLQSQKESLERHNADMTRHLQAAQRRAGELEAEADRAASEAQSRLQRSEDDAKQRVAGVQQQVKAFKAELQSALGVKTAVESQLGEALRDNMKLREETERLAKTATEQEATARRLQERHDFSLERAKKLEQELASTKTAKEHAEQQLHALQAEADALRSRAQETDRAVQTANAEQAALQQQAAKLRGKVAVLKQKNEALSDAETQLQAALVARDAAHSEIAQLRRQIADTHARKEQAEEEAQRTAHANRAVVDDLTRQLQVARTRARNAEEAVSALAEKAQHFETRAVHAERDARAARDESEHASTQLHDLQQQLSSKEREAAKLKREYAELQYRVDRLYASNQQLLRDRRTQHARLLDKMKRHFASQMTSLSTLGKYGSGRATPAGTQVTAQLDKSAGTAVPLHAHAMTEREATATSTTPATNTATARGQAVQFSAEVAAPHDHHHDNQQELLHQQQQQQQQQQHQRQHQEQEGPEEQEQQGWHVGQQDAGDGTHEEVATARVDVSQDEEDSDESLRSDADEDVQHLLME</sequence>
<organism evidence="4">
    <name type="scientific">Salpingoeca rosetta (strain ATCC 50818 / BSB-021)</name>
    <dbReference type="NCBI Taxonomy" id="946362"/>
    <lineage>
        <taxon>Eukaryota</taxon>
        <taxon>Choanoflagellata</taxon>
        <taxon>Craspedida</taxon>
        <taxon>Salpingoecidae</taxon>
        <taxon>Salpingoeca</taxon>
    </lineage>
</organism>
<feature type="compositionally biased region" description="Low complexity" evidence="2">
    <location>
        <begin position="1106"/>
        <end position="1121"/>
    </location>
</feature>
<proteinExistence type="predicted"/>
<feature type="compositionally biased region" description="Low complexity" evidence="2">
    <location>
        <begin position="1070"/>
        <end position="1083"/>
    </location>
</feature>
<accession>F2TVI6</accession>
<reference evidence="3" key="1">
    <citation type="submission" date="2009-08" db="EMBL/GenBank/DDBJ databases">
        <title>Annotation of Salpingoeca rosetta.</title>
        <authorList>
            <consortium name="The Broad Institute Genome Sequencing Platform"/>
            <person name="Russ C."/>
            <person name="Cuomo C."/>
            <person name="Burger G."/>
            <person name="Gray M.W."/>
            <person name="Holland P.W.H."/>
            <person name="King N."/>
            <person name="Lang F.B.F."/>
            <person name="Roger A.J."/>
            <person name="Ruiz-Trillo I."/>
            <person name="Young S.K."/>
            <person name="Zeng Q."/>
            <person name="Gargeya S."/>
            <person name="Alvarado L."/>
            <person name="Berlin A."/>
            <person name="Chapman S.B."/>
            <person name="Chen Z."/>
            <person name="Freedman E."/>
            <person name="Gellesch M."/>
            <person name="Goldberg J."/>
            <person name="Griggs A."/>
            <person name="Gujja S."/>
            <person name="Heilman E."/>
            <person name="Heiman D."/>
            <person name="Howarth C."/>
            <person name="Mehta T."/>
            <person name="Neiman D."/>
            <person name="Pearson M."/>
            <person name="Roberts A."/>
            <person name="Saif S."/>
            <person name="Shea T."/>
            <person name="Shenoy N."/>
            <person name="Sisk P."/>
            <person name="Stolte C."/>
            <person name="Sykes S."/>
            <person name="White J."/>
            <person name="Yandava C."/>
            <person name="Haas B."/>
            <person name="Nusbaum C."/>
            <person name="Birren B."/>
        </authorList>
    </citation>
    <scope>NUCLEOTIDE SEQUENCE [LARGE SCALE GENOMIC DNA]</scope>
    <source>
        <strain evidence="3">ATCC 50818</strain>
    </source>
</reference>
<feature type="region of interest" description="Disordered" evidence="2">
    <location>
        <begin position="487"/>
        <end position="512"/>
    </location>
</feature>
<feature type="compositionally biased region" description="Basic and acidic residues" evidence="2">
    <location>
        <begin position="1170"/>
        <end position="1186"/>
    </location>
</feature>
<evidence type="ECO:0000313" key="4">
    <source>
        <dbReference type="Proteomes" id="UP000007799"/>
    </source>
</evidence>
<dbReference type="OMA" id="MERTEMA"/>
<feature type="coiled-coil region" evidence="1">
    <location>
        <begin position="394"/>
        <end position="485"/>
    </location>
</feature>
<dbReference type="GeneID" id="16067665"/>
<feature type="compositionally biased region" description="Basic and acidic residues" evidence="2">
    <location>
        <begin position="681"/>
        <end position="693"/>
    </location>
</feature>
<feature type="region of interest" description="Disordered" evidence="2">
    <location>
        <begin position="942"/>
        <end position="975"/>
    </location>
</feature>
<dbReference type="RefSeq" id="XP_004998654.1">
    <property type="nucleotide sequence ID" value="XM_004998597.1"/>
</dbReference>
<feature type="compositionally biased region" description="Basic and acidic residues" evidence="2">
    <location>
        <begin position="882"/>
        <end position="898"/>
    </location>
</feature>
<dbReference type="AlphaFoldDB" id="F2TVI6"/>
<feature type="compositionally biased region" description="Polar residues" evidence="2">
    <location>
        <begin position="961"/>
        <end position="971"/>
    </location>
</feature>
<protein>
    <submittedName>
        <fullName evidence="3">Uncharacterized protein</fullName>
    </submittedName>
</protein>
<feature type="region of interest" description="Disordered" evidence="2">
    <location>
        <begin position="1065"/>
        <end position="1084"/>
    </location>
</feature>
<dbReference type="STRING" id="946362.F2TVI6"/>
<dbReference type="Gene3D" id="1.20.5.340">
    <property type="match status" value="1"/>
</dbReference>
<dbReference type="SUPFAM" id="SSF57997">
    <property type="entry name" value="Tropomyosin"/>
    <property type="match status" value="2"/>
</dbReference>
<gene>
    <name evidence="3" type="ORF">PTSG_00099</name>
</gene>
<dbReference type="Proteomes" id="UP000007799">
    <property type="component" value="Unassembled WGS sequence"/>
</dbReference>
<evidence type="ECO:0000313" key="3">
    <source>
        <dbReference type="EMBL" id="EGD72082.1"/>
    </source>
</evidence>
<feature type="compositionally biased region" description="Polar residues" evidence="2">
    <location>
        <begin position="113"/>
        <end position="125"/>
    </location>
</feature>
<feature type="region of interest" description="Disordered" evidence="2">
    <location>
        <begin position="106"/>
        <end position="125"/>
    </location>
</feature>
<feature type="region of interest" description="Disordered" evidence="2">
    <location>
        <begin position="1095"/>
        <end position="1186"/>
    </location>
</feature>
<keyword evidence="1" id="KW-0175">Coiled coil</keyword>
<keyword evidence="4" id="KW-1185">Reference proteome</keyword>
<dbReference type="PANTHER" id="PTHR23159">
    <property type="entry name" value="CENTROSOMAL PROTEIN 2"/>
    <property type="match status" value="1"/>
</dbReference>
<dbReference type="InParanoid" id="F2TVI6"/>
<evidence type="ECO:0000256" key="1">
    <source>
        <dbReference type="SAM" id="Coils"/>
    </source>
</evidence>
<feature type="coiled-coil region" evidence="1">
    <location>
        <begin position="5"/>
        <end position="47"/>
    </location>
</feature>
<feature type="coiled-coil region" evidence="1">
    <location>
        <begin position="160"/>
        <end position="290"/>
    </location>
</feature>
<feature type="compositionally biased region" description="Basic and acidic residues" evidence="2">
    <location>
        <begin position="1096"/>
        <end position="1105"/>
    </location>
</feature>
<dbReference type="KEGG" id="sre:PTSG_00099"/>
<evidence type="ECO:0000256" key="2">
    <source>
        <dbReference type="SAM" id="MobiDB-lite"/>
    </source>
</evidence>
<dbReference type="EMBL" id="GL832955">
    <property type="protein sequence ID" value="EGD72082.1"/>
    <property type="molecule type" value="Genomic_DNA"/>
</dbReference>
<feature type="compositionally biased region" description="Basic and acidic residues" evidence="2">
    <location>
        <begin position="942"/>
        <end position="958"/>
    </location>
</feature>
<feature type="region of interest" description="Disordered" evidence="2">
    <location>
        <begin position="882"/>
        <end position="904"/>
    </location>
</feature>
<name>F2TVI6_SALR5</name>
<dbReference type="PANTHER" id="PTHR23159:SF66">
    <property type="entry name" value="OS04G0158400 PROTEIN"/>
    <property type="match status" value="1"/>
</dbReference>
<feature type="region of interest" description="Disordered" evidence="2">
    <location>
        <begin position="678"/>
        <end position="708"/>
    </location>
</feature>